<comment type="caution">
    <text evidence="1">The sequence shown here is derived from an EMBL/GenBank/DDBJ whole genome shotgun (WGS) entry which is preliminary data.</text>
</comment>
<evidence type="ECO:0000313" key="2">
    <source>
        <dbReference type="Proteomes" id="UP000177458"/>
    </source>
</evidence>
<organism evidence="1 2">
    <name type="scientific">candidate division WWE3 bacterium RIFCSPLOWO2_01_FULL_37_15</name>
    <dbReference type="NCBI Taxonomy" id="1802622"/>
    <lineage>
        <taxon>Bacteria</taxon>
        <taxon>Katanobacteria</taxon>
    </lineage>
</organism>
<sequence length="174" mass="20311">MNKFLIAVLIIIIISYGAWYLNKSNHIDINYRFIITNFNGWEEIPRKLGAYKSFATKNDTILVSYADIRLLKKEKSLSEATMKEISKEECQNLVNEPYITSNEMETSEFKKDESTVIMCRGEGMGTTNKVPTIITIYYFFGLNNDILIFTTSYPRDNKTEKIYEKNLIDGFRFF</sequence>
<proteinExistence type="predicted"/>
<name>A0A1F4V198_UNCKA</name>
<evidence type="ECO:0008006" key="3">
    <source>
        <dbReference type="Google" id="ProtNLM"/>
    </source>
</evidence>
<dbReference type="Proteomes" id="UP000177458">
    <property type="component" value="Unassembled WGS sequence"/>
</dbReference>
<gene>
    <name evidence="1" type="ORF">A3A69_00260</name>
</gene>
<accession>A0A1F4V198</accession>
<protein>
    <recommendedName>
        <fullName evidence="3">PsbP C-terminal domain-containing protein</fullName>
    </recommendedName>
</protein>
<dbReference type="EMBL" id="MEVF01000004">
    <property type="protein sequence ID" value="OGC50985.1"/>
    <property type="molecule type" value="Genomic_DNA"/>
</dbReference>
<evidence type="ECO:0000313" key="1">
    <source>
        <dbReference type="EMBL" id="OGC50985.1"/>
    </source>
</evidence>
<dbReference type="AlphaFoldDB" id="A0A1F4V198"/>
<reference evidence="1 2" key="1">
    <citation type="journal article" date="2016" name="Nat. Commun.">
        <title>Thousands of microbial genomes shed light on interconnected biogeochemical processes in an aquifer system.</title>
        <authorList>
            <person name="Anantharaman K."/>
            <person name="Brown C.T."/>
            <person name="Hug L.A."/>
            <person name="Sharon I."/>
            <person name="Castelle C.J."/>
            <person name="Probst A.J."/>
            <person name="Thomas B.C."/>
            <person name="Singh A."/>
            <person name="Wilkins M.J."/>
            <person name="Karaoz U."/>
            <person name="Brodie E.L."/>
            <person name="Williams K.H."/>
            <person name="Hubbard S.S."/>
            <person name="Banfield J.F."/>
        </authorList>
    </citation>
    <scope>NUCLEOTIDE SEQUENCE [LARGE SCALE GENOMIC DNA]</scope>
</reference>